<evidence type="ECO:0000256" key="1">
    <source>
        <dbReference type="SAM" id="MobiDB-lite"/>
    </source>
</evidence>
<dbReference type="Proteomes" id="UP000321595">
    <property type="component" value="Chromosome"/>
</dbReference>
<proteinExistence type="predicted"/>
<dbReference type="InterPro" id="IPR018490">
    <property type="entry name" value="cNMP-bd_dom_sf"/>
</dbReference>
<dbReference type="RefSeq" id="WP_146956887.1">
    <property type="nucleotide sequence ID" value="NZ_CP042467.1"/>
</dbReference>
<feature type="domain" description="PPM-type phosphatase" evidence="3">
    <location>
        <begin position="4"/>
        <end position="252"/>
    </location>
</feature>
<dbReference type="Pfam" id="PF13672">
    <property type="entry name" value="PP2C_2"/>
    <property type="match status" value="1"/>
</dbReference>
<dbReference type="AlphaFoldDB" id="A0A5B8XLE4"/>
<dbReference type="OrthoDB" id="5496340at2"/>
<dbReference type="Gene3D" id="3.60.40.10">
    <property type="entry name" value="PPM-type phosphatase domain"/>
    <property type="match status" value="1"/>
</dbReference>
<dbReference type="GO" id="GO:0004722">
    <property type="term" value="F:protein serine/threonine phosphatase activity"/>
    <property type="evidence" value="ECO:0007669"/>
    <property type="project" value="InterPro"/>
</dbReference>
<dbReference type="SMART" id="SM00100">
    <property type="entry name" value="cNMP"/>
    <property type="match status" value="1"/>
</dbReference>
<name>A0A5B8XLE4_9DELT</name>
<evidence type="ECO:0000313" key="4">
    <source>
        <dbReference type="EMBL" id="QED25907.1"/>
    </source>
</evidence>
<evidence type="ECO:0000313" key="5">
    <source>
        <dbReference type="Proteomes" id="UP000321595"/>
    </source>
</evidence>
<feature type="region of interest" description="Disordered" evidence="1">
    <location>
        <begin position="450"/>
        <end position="483"/>
    </location>
</feature>
<dbReference type="InterPro" id="IPR001932">
    <property type="entry name" value="PPM-type_phosphatase-like_dom"/>
</dbReference>
<dbReference type="InterPro" id="IPR015655">
    <property type="entry name" value="PP2C"/>
</dbReference>
<evidence type="ECO:0000259" key="3">
    <source>
        <dbReference type="PROSITE" id="PS51746"/>
    </source>
</evidence>
<dbReference type="InterPro" id="IPR036457">
    <property type="entry name" value="PPM-type-like_dom_sf"/>
</dbReference>
<feature type="compositionally biased region" description="Basic and acidic residues" evidence="1">
    <location>
        <begin position="558"/>
        <end position="575"/>
    </location>
</feature>
<protein>
    <submittedName>
        <fullName evidence="4">Stp1/IreP family PP2C-type Ser/Thr phosphatase</fullName>
    </submittedName>
</protein>
<accession>A0A5B8XLE4</accession>
<dbReference type="SUPFAM" id="SSF81606">
    <property type="entry name" value="PP2C-like"/>
    <property type="match status" value="1"/>
</dbReference>
<dbReference type="CDD" id="cd00038">
    <property type="entry name" value="CAP_ED"/>
    <property type="match status" value="1"/>
</dbReference>
<dbReference type="EMBL" id="CP042467">
    <property type="protein sequence ID" value="QED25907.1"/>
    <property type="molecule type" value="Genomic_DNA"/>
</dbReference>
<dbReference type="SMART" id="SM00331">
    <property type="entry name" value="PP2C_SIG"/>
    <property type="match status" value="1"/>
</dbReference>
<dbReference type="InterPro" id="IPR000595">
    <property type="entry name" value="cNMP-bd_dom"/>
</dbReference>
<dbReference type="PANTHER" id="PTHR13832:SF827">
    <property type="entry name" value="PROTEIN PHOSPHATASE 1L"/>
    <property type="match status" value="1"/>
</dbReference>
<feature type="domain" description="Cyclic nucleotide-binding" evidence="2">
    <location>
        <begin position="274"/>
        <end position="388"/>
    </location>
</feature>
<evidence type="ECO:0000259" key="2">
    <source>
        <dbReference type="PROSITE" id="PS50042"/>
    </source>
</evidence>
<dbReference type="KEGG" id="bbae:FRD01_01245"/>
<dbReference type="CDD" id="cd00143">
    <property type="entry name" value="PP2Cc"/>
    <property type="match status" value="1"/>
</dbReference>
<gene>
    <name evidence="4" type="ORF">FRD01_01245</name>
</gene>
<dbReference type="PROSITE" id="PS50042">
    <property type="entry name" value="CNMP_BINDING_3"/>
    <property type="match status" value="1"/>
</dbReference>
<dbReference type="PANTHER" id="PTHR13832">
    <property type="entry name" value="PROTEIN PHOSPHATASE 2C"/>
    <property type="match status" value="1"/>
</dbReference>
<keyword evidence="5" id="KW-1185">Reference proteome</keyword>
<dbReference type="Gene3D" id="2.60.120.10">
    <property type="entry name" value="Jelly Rolls"/>
    <property type="match status" value="1"/>
</dbReference>
<feature type="region of interest" description="Disordered" evidence="1">
    <location>
        <begin position="548"/>
        <end position="575"/>
    </location>
</feature>
<dbReference type="PROSITE" id="PS51746">
    <property type="entry name" value="PPM_2"/>
    <property type="match status" value="1"/>
</dbReference>
<dbReference type="NCBIfam" id="NF033484">
    <property type="entry name" value="Stp1_PP2C_phos"/>
    <property type="match status" value="1"/>
</dbReference>
<dbReference type="SMART" id="SM00332">
    <property type="entry name" value="PP2Cc"/>
    <property type="match status" value="1"/>
</dbReference>
<dbReference type="Pfam" id="PF00027">
    <property type="entry name" value="cNMP_binding"/>
    <property type="match status" value="1"/>
</dbReference>
<sequence length="575" mass="63891">MDLEFWAATDVGRVRDHNEDNFLVDKRLKLFVVCDGMGGHAAGEVASAMSVKVVREVFSASREVFEKLDQDPDHPENRKAVLALCERAIQEACQRIYHAAQEDQSRRGMGTTCSLLVLHDGRGFIGHVGDSRVYLSRNNQIHQITEDHSLINEMLRLGKIKPGEEHLLPHKNAVTRAVGVNEFVEVDTFELDVFSGDEFLLCSDGLCGYFHANEEILGMMGHSDIRAATETFIQFANEAGGKDNITTILVRVSGEVGKRRHIQQAIDIMRQSPLFQYLAYKELVQVLNLSERFELKAGDLACDGKSNDGLFLVLSGHLEVDRRGDSLGVFSGGSHFGDHGLVDEDATPLKAVALEQSQIMVIRRGRFLELLRQEPDLAVKLLWNFLQSFSRRLRDAEARIPNSEPEDMADSTPASGVLVFEEDLRETATIDTDQTIDINAAREELRNDFSQAQEESVSFGGEPLDPDATLAPGSLAPNLSSVKEENTVDWDGLEALISSGDDDEEDLRKTVRIDELKSRDDAKFSGISGESVVKDNLPRAQVLKRTKLTGDTATETNLAERLKEKRANLKKSDRS</sequence>
<dbReference type="SUPFAM" id="SSF51206">
    <property type="entry name" value="cAMP-binding domain-like"/>
    <property type="match status" value="1"/>
</dbReference>
<dbReference type="InterPro" id="IPR014710">
    <property type="entry name" value="RmlC-like_jellyroll"/>
</dbReference>
<reference evidence="4 5" key="1">
    <citation type="submission" date="2019-08" db="EMBL/GenBank/DDBJ databases">
        <authorList>
            <person name="Liang Q."/>
        </authorList>
    </citation>
    <scope>NUCLEOTIDE SEQUENCE [LARGE SCALE GENOMIC DNA]</scope>
    <source>
        <strain evidence="4 5">V1718</strain>
    </source>
</reference>
<organism evidence="4 5">
    <name type="scientific">Microvenator marinus</name>
    <dbReference type="NCBI Taxonomy" id="2600177"/>
    <lineage>
        <taxon>Bacteria</taxon>
        <taxon>Deltaproteobacteria</taxon>
        <taxon>Bradymonadales</taxon>
        <taxon>Microvenatoraceae</taxon>
        <taxon>Microvenator</taxon>
    </lineage>
</organism>